<feature type="chain" id="PRO_5008609962" description="RHS repeat protein" evidence="1">
    <location>
        <begin position="21"/>
        <end position="288"/>
    </location>
</feature>
<comment type="caution">
    <text evidence="2">The sequence shown here is derived from an EMBL/GenBank/DDBJ whole genome shotgun (WGS) entry which is preliminary data.</text>
</comment>
<keyword evidence="1" id="KW-0732">Signal</keyword>
<evidence type="ECO:0000313" key="3">
    <source>
        <dbReference type="Proteomes" id="UP000092247"/>
    </source>
</evidence>
<name>A0A1B8HM75_9GAMM</name>
<dbReference type="EMBL" id="LZEX01000003">
    <property type="protein sequence ID" value="OBU10519.1"/>
    <property type="molecule type" value="Genomic_DNA"/>
</dbReference>
<dbReference type="PROSITE" id="PS51257">
    <property type="entry name" value="PROKAR_LIPOPROTEIN"/>
    <property type="match status" value="1"/>
</dbReference>
<evidence type="ECO:0008006" key="4">
    <source>
        <dbReference type="Google" id="ProtNLM"/>
    </source>
</evidence>
<reference evidence="2 3" key="1">
    <citation type="submission" date="2016-06" db="EMBL/GenBank/DDBJ databases">
        <authorList>
            <person name="Kjaerup R.B."/>
            <person name="Dalgaard T.S."/>
            <person name="Juul-Madsen H.R."/>
        </authorList>
    </citation>
    <scope>NUCLEOTIDE SEQUENCE [LARGE SCALE GENOMIC DNA]</scope>
    <source>
        <strain evidence="2 3">GCSL-Mp3</strain>
    </source>
</reference>
<dbReference type="NCBIfam" id="TIGR01643">
    <property type="entry name" value="YD_repeat_2x"/>
    <property type="match status" value="1"/>
</dbReference>
<dbReference type="InterPro" id="IPR006530">
    <property type="entry name" value="YD"/>
</dbReference>
<dbReference type="Proteomes" id="UP000092247">
    <property type="component" value="Unassembled WGS sequence"/>
</dbReference>
<feature type="signal peptide" evidence="1">
    <location>
        <begin position="1"/>
        <end position="20"/>
    </location>
</feature>
<dbReference type="Gene3D" id="2.180.10.10">
    <property type="entry name" value="RHS repeat-associated core"/>
    <property type="match status" value="1"/>
</dbReference>
<gene>
    <name evidence="2" type="ORF">AYY17_15325</name>
</gene>
<dbReference type="AlphaFoldDB" id="A0A1B8HM75"/>
<evidence type="ECO:0000256" key="1">
    <source>
        <dbReference type="SAM" id="SignalP"/>
    </source>
</evidence>
<accession>A0A1B8HM75</accession>
<protein>
    <recommendedName>
        <fullName evidence="4">RHS repeat protein</fullName>
    </recommendedName>
</protein>
<sequence>MKKIHFACLLLLTSSCTSFANEANCMKEVVQTNAFNNFILFEEIGPNDSLKEMKVRIKGIDDYLNGDSTVKFDECGALLSMKGNQTKKFKNNDHVLISDSQVSMNKTGKDWDYEFGFKMSIIDKDGKEIDLVQQKVKGQFLTDEKGKINKAIDSSDTVVSGEETKGSSITKYKVNEDGKVSETIQLGTLPTDNSVKKYFYDEDGRLIKSQTESTTEEFSYDDKGRDLSVTSVQELFTTETSITTCKSWNESGRCTKAEINASTLFKGENGKKDETRTNQAEVTFDLIY</sequence>
<proteinExistence type="predicted"/>
<evidence type="ECO:0000313" key="2">
    <source>
        <dbReference type="EMBL" id="OBU10519.1"/>
    </source>
</evidence>
<organism evidence="2 3">
    <name type="scientific">Morganella psychrotolerans</name>
    <dbReference type="NCBI Taxonomy" id="368603"/>
    <lineage>
        <taxon>Bacteria</taxon>
        <taxon>Pseudomonadati</taxon>
        <taxon>Pseudomonadota</taxon>
        <taxon>Gammaproteobacteria</taxon>
        <taxon>Enterobacterales</taxon>
        <taxon>Morganellaceae</taxon>
        <taxon>Morganella</taxon>
    </lineage>
</organism>